<keyword evidence="4" id="KW-0804">Transcription</keyword>
<dbReference type="SUPFAM" id="SSF46785">
    <property type="entry name" value="Winged helix' DNA-binding domain"/>
    <property type="match status" value="1"/>
</dbReference>
<dbReference type="InterPro" id="IPR000847">
    <property type="entry name" value="LysR_HTH_N"/>
</dbReference>
<keyword evidence="3" id="KW-0238">DNA-binding</keyword>
<comment type="caution">
    <text evidence="6">The sequence shown here is derived from an EMBL/GenBank/DDBJ whole genome shotgun (WGS) entry which is preliminary data.</text>
</comment>
<accession>A0ABT3JBT8</accession>
<dbReference type="InterPro" id="IPR036388">
    <property type="entry name" value="WH-like_DNA-bd_sf"/>
</dbReference>
<dbReference type="Gene3D" id="3.40.190.290">
    <property type="match status" value="1"/>
</dbReference>
<evidence type="ECO:0000313" key="6">
    <source>
        <dbReference type="EMBL" id="MCW3796499.1"/>
    </source>
</evidence>
<dbReference type="Gene3D" id="1.10.10.10">
    <property type="entry name" value="Winged helix-like DNA-binding domain superfamily/Winged helix DNA-binding domain"/>
    <property type="match status" value="1"/>
</dbReference>
<proteinExistence type="inferred from homology"/>
<feature type="domain" description="HTH lysR-type" evidence="5">
    <location>
        <begin position="5"/>
        <end position="62"/>
    </location>
</feature>
<organism evidence="6 7">
    <name type="scientific">Sphingomonas arvum</name>
    <dbReference type="NCBI Taxonomy" id="2992113"/>
    <lineage>
        <taxon>Bacteria</taxon>
        <taxon>Pseudomonadati</taxon>
        <taxon>Pseudomonadota</taxon>
        <taxon>Alphaproteobacteria</taxon>
        <taxon>Sphingomonadales</taxon>
        <taxon>Sphingomonadaceae</taxon>
        <taxon>Sphingomonas</taxon>
    </lineage>
</organism>
<evidence type="ECO:0000256" key="3">
    <source>
        <dbReference type="ARBA" id="ARBA00023125"/>
    </source>
</evidence>
<evidence type="ECO:0000259" key="5">
    <source>
        <dbReference type="PROSITE" id="PS50931"/>
    </source>
</evidence>
<keyword evidence="7" id="KW-1185">Reference proteome</keyword>
<dbReference type="SUPFAM" id="SSF53850">
    <property type="entry name" value="Periplasmic binding protein-like II"/>
    <property type="match status" value="1"/>
</dbReference>
<protein>
    <submittedName>
        <fullName evidence="6">LysR family transcriptional regulator</fullName>
    </submittedName>
</protein>
<sequence length="299" mass="32549">MLGTLTLDQLRVLVTIAETGSFSAAGRKLQRAQSAISHAVQTLEQVQRVQLFDRSGRAPVLTEAGRALVAQARQVLRQADLFERSAKAIAEGLEPELTFAVDGMVPTKPVIDGLAALRERFPDLAVTLFTEALGGAERRIRAGAATLGLCIMLPNQAQDLQAYPVASIELVPVAAPSHPLSMEQRKLEREVLAEHVQLVLTDPESAEGPSYSVVSPRVWRFVDLGRRLDFLLAGFGWATMPLHLIEGHLAAGKLKRLPIDDPAVLPGAIPIYAVHRRNHPLGIAARFLLDELQSRSNRP</sequence>
<dbReference type="InterPro" id="IPR005119">
    <property type="entry name" value="LysR_subst-bd"/>
</dbReference>
<dbReference type="Proteomes" id="UP001526246">
    <property type="component" value="Unassembled WGS sequence"/>
</dbReference>
<dbReference type="Pfam" id="PF00126">
    <property type="entry name" value="HTH_1"/>
    <property type="match status" value="1"/>
</dbReference>
<dbReference type="EMBL" id="JAPDOB010000001">
    <property type="protein sequence ID" value="MCW3796499.1"/>
    <property type="molecule type" value="Genomic_DNA"/>
</dbReference>
<dbReference type="PANTHER" id="PTHR30126">
    <property type="entry name" value="HTH-TYPE TRANSCRIPTIONAL REGULATOR"/>
    <property type="match status" value="1"/>
</dbReference>
<dbReference type="PANTHER" id="PTHR30126:SF91">
    <property type="entry name" value="LYSR FAMILY TRANSCRIPTIONAL REGULATOR"/>
    <property type="match status" value="1"/>
</dbReference>
<keyword evidence="2" id="KW-0805">Transcription regulation</keyword>
<reference evidence="6 7" key="1">
    <citation type="submission" date="2022-10" db="EMBL/GenBank/DDBJ databases">
        <title>Sphingomonas sp.</title>
        <authorList>
            <person name="Jin C."/>
        </authorList>
    </citation>
    <scope>NUCLEOTIDE SEQUENCE [LARGE SCALE GENOMIC DNA]</scope>
    <source>
        <strain evidence="6 7">BN140010</strain>
    </source>
</reference>
<name>A0ABT3JBT8_9SPHN</name>
<comment type="similarity">
    <text evidence="1">Belongs to the LysR transcriptional regulatory family.</text>
</comment>
<dbReference type="Pfam" id="PF03466">
    <property type="entry name" value="LysR_substrate"/>
    <property type="match status" value="1"/>
</dbReference>
<evidence type="ECO:0000256" key="4">
    <source>
        <dbReference type="ARBA" id="ARBA00023163"/>
    </source>
</evidence>
<dbReference type="PROSITE" id="PS50931">
    <property type="entry name" value="HTH_LYSR"/>
    <property type="match status" value="1"/>
</dbReference>
<evidence type="ECO:0000256" key="1">
    <source>
        <dbReference type="ARBA" id="ARBA00009437"/>
    </source>
</evidence>
<gene>
    <name evidence="6" type="ORF">OMW55_01570</name>
</gene>
<evidence type="ECO:0000256" key="2">
    <source>
        <dbReference type="ARBA" id="ARBA00023015"/>
    </source>
</evidence>
<dbReference type="RefSeq" id="WP_264880292.1">
    <property type="nucleotide sequence ID" value="NZ_JAPDOB010000001.1"/>
</dbReference>
<dbReference type="InterPro" id="IPR036390">
    <property type="entry name" value="WH_DNA-bd_sf"/>
</dbReference>
<evidence type="ECO:0000313" key="7">
    <source>
        <dbReference type="Proteomes" id="UP001526246"/>
    </source>
</evidence>